<dbReference type="NCBIfam" id="TIGR00756">
    <property type="entry name" value="PPR"/>
    <property type="match status" value="3"/>
</dbReference>
<evidence type="ECO:0000313" key="4">
    <source>
        <dbReference type="EMBL" id="KAG0479980.1"/>
    </source>
</evidence>
<evidence type="ECO:0000259" key="3">
    <source>
        <dbReference type="Pfam" id="PF14432"/>
    </source>
</evidence>
<sequence>MLEVDDVSPDKCTFTFAITYSSQEQSSASGEAVHAVAVKTSYVSDLYVANSLVNLYSEFRKMSCSRKLFDEMPLRDAVSWTNLMKGYVKQGQLTTAQELFDEMPHRNEVSWVVIIAGYVKVGRYHDAIELFNSMLQSSSNRPNEAALVLVLSACTHIGAVSQGRWIHAYIDKHKFPMSINITNALIDMYCKCGILHSAREVFSRTPARDLLTWSTLISGLALHGRGHDALKLFDQMLSSGFHPDSIAVLGILNGCSHAGLVEEGCSIFYNMSQTWGITPEIEHYGCLIDLLGRAGQLQKALAIIIKMPLEPDIVMWRSLLSACRNHRNIELGERILHQIALLDLKKQGGGHLLVSNMYATFGRWDKMAQLRCRAREESEMKKPGWSCIEVDGEVHEFVADDRLHPRIAEIRHKLDDVLREAGMKGGYVSNTGQVLFDLSEEDRVQAVQWHSEKLAVAFGLMSMDVGCSIRIVKSLRICEDCHSAMKAISGVFEKEIVVRDRSRFHTFREGKCSCMDYW</sequence>
<evidence type="ECO:0000256" key="2">
    <source>
        <dbReference type="PROSITE-ProRule" id="PRU00708"/>
    </source>
</evidence>
<dbReference type="PANTHER" id="PTHR47926">
    <property type="entry name" value="PENTATRICOPEPTIDE REPEAT-CONTAINING PROTEIN"/>
    <property type="match status" value="1"/>
</dbReference>
<dbReference type="PROSITE" id="PS51375">
    <property type="entry name" value="PPR"/>
    <property type="match status" value="2"/>
</dbReference>
<keyword evidence="1" id="KW-0677">Repeat</keyword>
<evidence type="ECO:0000256" key="1">
    <source>
        <dbReference type="ARBA" id="ARBA00022737"/>
    </source>
</evidence>
<dbReference type="InterPro" id="IPR046848">
    <property type="entry name" value="E_motif"/>
</dbReference>
<dbReference type="Pfam" id="PF14432">
    <property type="entry name" value="DYW_deaminase"/>
    <property type="match status" value="1"/>
</dbReference>
<reference evidence="4 5" key="1">
    <citation type="journal article" date="2020" name="Nat. Food">
        <title>A phased Vanilla planifolia genome enables genetic improvement of flavour and production.</title>
        <authorList>
            <person name="Hasing T."/>
            <person name="Tang H."/>
            <person name="Brym M."/>
            <person name="Khazi F."/>
            <person name="Huang T."/>
            <person name="Chambers A.H."/>
        </authorList>
    </citation>
    <scope>NUCLEOTIDE SEQUENCE [LARGE SCALE GENOMIC DNA]</scope>
    <source>
        <tissue evidence="4">Leaf</tissue>
    </source>
</reference>
<dbReference type="GO" id="GO:0003723">
    <property type="term" value="F:RNA binding"/>
    <property type="evidence" value="ECO:0007669"/>
    <property type="project" value="InterPro"/>
</dbReference>
<dbReference type="InterPro" id="IPR046849">
    <property type="entry name" value="E2_motif"/>
</dbReference>
<dbReference type="InterPro" id="IPR011990">
    <property type="entry name" value="TPR-like_helical_dom_sf"/>
</dbReference>
<feature type="domain" description="DYW" evidence="3">
    <location>
        <begin position="426"/>
        <end position="518"/>
    </location>
</feature>
<dbReference type="InterPro" id="IPR032867">
    <property type="entry name" value="DYW_dom"/>
</dbReference>
<dbReference type="AlphaFoldDB" id="A0A835V182"/>
<dbReference type="Pfam" id="PF01535">
    <property type="entry name" value="PPR"/>
    <property type="match status" value="5"/>
</dbReference>
<proteinExistence type="predicted"/>
<dbReference type="Gene3D" id="1.25.40.10">
    <property type="entry name" value="Tetratricopeptide repeat domain"/>
    <property type="match status" value="3"/>
</dbReference>
<dbReference type="InterPro" id="IPR046960">
    <property type="entry name" value="PPR_At4g14850-like_plant"/>
</dbReference>
<comment type="caution">
    <text evidence="4">The sequence shown here is derived from an EMBL/GenBank/DDBJ whole genome shotgun (WGS) entry which is preliminary data.</text>
</comment>
<feature type="repeat" description="PPR" evidence="2">
    <location>
        <begin position="76"/>
        <end position="110"/>
    </location>
</feature>
<dbReference type="GO" id="GO:0009451">
    <property type="term" value="P:RNA modification"/>
    <property type="evidence" value="ECO:0007669"/>
    <property type="project" value="InterPro"/>
</dbReference>
<feature type="repeat" description="PPR" evidence="2">
    <location>
        <begin position="209"/>
        <end position="243"/>
    </location>
</feature>
<dbReference type="EMBL" id="JADCNL010000005">
    <property type="protein sequence ID" value="KAG0479980.1"/>
    <property type="molecule type" value="Genomic_DNA"/>
</dbReference>
<organism evidence="4 5">
    <name type="scientific">Vanilla planifolia</name>
    <name type="common">Vanilla</name>
    <dbReference type="NCBI Taxonomy" id="51239"/>
    <lineage>
        <taxon>Eukaryota</taxon>
        <taxon>Viridiplantae</taxon>
        <taxon>Streptophyta</taxon>
        <taxon>Embryophyta</taxon>
        <taxon>Tracheophyta</taxon>
        <taxon>Spermatophyta</taxon>
        <taxon>Magnoliopsida</taxon>
        <taxon>Liliopsida</taxon>
        <taxon>Asparagales</taxon>
        <taxon>Orchidaceae</taxon>
        <taxon>Vanilloideae</taxon>
        <taxon>Vanilleae</taxon>
        <taxon>Vanilla</taxon>
    </lineage>
</organism>
<dbReference type="Pfam" id="PF20430">
    <property type="entry name" value="Eplus_motif"/>
    <property type="match status" value="1"/>
</dbReference>
<dbReference type="OrthoDB" id="673865at2759"/>
<dbReference type="GO" id="GO:0008270">
    <property type="term" value="F:zinc ion binding"/>
    <property type="evidence" value="ECO:0007669"/>
    <property type="project" value="InterPro"/>
</dbReference>
<evidence type="ECO:0000313" key="5">
    <source>
        <dbReference type="Proteomes" id="UP000636800"/>
    </source>
</evidence>
<dbReference type="Pfam" id="PF20431">
    <property type="entry name" value="E_motif"/>
    <property type="match status" value="1"/>
</dbReference>
<gene>
    <name evidence="4" type="ORF">HPP92_010838</name>
</gene>
<dbReference type="Pfam" id="PF13041">
    <property type="entry name" value="PPR_2"/>
    <property type="match status" value="1"/>
</dbReference>
<accession>A0A835V182</accession>
<dbReference type="FunFam" id="1.25.40.10:FF:000348">
    <property type="entry name" value="Pentatricopeptide repeat-containing protein chloroplastic"/>
    <property type="match status" value="1"/>
</dbReference>
<protein>
    <recommendedName>
        <fullName evidence="3">DYW domain-containing protein</fullName>
    </recommendedName>
</protein>
<dbReference type="InterPro" id="IPR002885">
    <property type="entry name" value="PPR_rpt"/>
</dbReference>
<keyword evidence="5" id="KW-1185">Reference proteome</keyword>
<dbReference type="Proteomes" id="UP000636800">
    <property type="component" value="Chromosome 5"/>
</dbReference>
<dbReference type="FunFam" id="1.25.40.10:FF:000184">
    <property type="entry name" value="Pentatricopeptide repeat-containing protein, chloroplastic"/>
    <property type="match status" value="1"/>
</dbReference>
<name>A0A835V182_VANPL</name>
<dbReference type="PANTHER" id="PTHR47926:SF344">
    <property type="entry name" value="OS07G0636900 PROTEIN"/>
    <property type="match status" value="1"/>
</dbReference>